<keyword evidence="4" id="KW-1185">Reference proteome</keyword>
<dbReference type="PROSITE" id="PS50294">
    <property type="entry name" value="WD_REPEATS_REGION"/>
    <property type="match status" value="1"/>
</dbReference>
<dbReference type="PROSITE" id="PS50082">
    <property type="entry name" value="WD_REPEATS_2"/>
    <property type="match status" value="2"/>
</dbReference>
<comment type="caution">
    <text evidence="3">The sequence shown here is derived from an EMBL/GenBank/DDBJ whole genome shotgun (WGS) entry which is preliminary data.</text>
</comment>
<dbReference type="PANTHER" id="PTHR10971">
    <property type="entry name" value="MRNA EXPORT FACTOR AND BUB3"/>
    <property type="match status" value="1"/>
</dbReference>
<name>A0A6A4JZA0_APOLU</name>
<proteinExistence type="predicted"/>
<evidence type="ECO:0000256" key="1">
    <source>
        <dbReference type="ARBA" id="ARBA00022574"/>
    </source>
</evidence>
<dbReference type="InterPro" id="IPR001680">
    <property type="entry name" value="WD40_rpt"/>
</dbReference>
<reference evidence="3" key="1">
    <citation type="journal article" date="2021" name="Mol. Ecol. Resour.">
        <title>Apolygus lucorum genome provides insights into omnivorousness and mesophyll feeding.</title>
        <authorList>
            <person name="Liu Y."/>
            <person name="Liu H."/>
            <person name="Wang H."/>
            <person name="Huang T."/>
            <person name="Liu B."/>
            <person name="Yang B."/>
            <person name="Yin L."/>
            <person name="Li B."/>
            <person name="Zhang Y."/>
            <person name="Zhang S."/>
            <person name="Jiang F."/>
            <person name="Zhang X."/>
            <person name="Ren Y."/>
            <person name="Wang B."/>
            <person name="Wang S."/>
            <person name="Lu Y."/>
            <person name="Wu K."/>
            <person name="Fan W."/>
            <person name="Wang G."/>
        </authorList>
    </citation>
    <scope>NUCLEOTIDE SEQUENCE</scope>
    <source>
        <strain evidence="3">12Hb</strain>
    </source>
</reference>
<dbReference type="InterPro" id="IPR015943">
    <property type="entry name" value="WD40/YVTN_repeat-like_dom_sf"/>
</dbReference>
<dbReference type="PRINTS" id="PR00320">
    <property type="entry name" value="GPROTEINBRPT"/>
</dbReference>
<accession>A0A6A4JZA0</accession>
<dbReference type="AlphaFoldDB" id="A0A6A4JZA0"/>
<evidence type="ECO:0000313" key="4">
    <source>
        <dbReference type="Proteomes" id="UP000466442"/>
    </source>
</evidence>
<dbReference type="InterPro" id="IPR036322">
    <property type="entry name" value="WD40_repeat_dom_sf"/>
</dbReference>
<dbReference type="Proteomes" id="UP000466442">
    <property type="component" value="Linkage Group LG5"/>
</dbReference>
<dbReference type="SUPFAM" id="SSF50978">
    <property type="entry name" value="WD40 repeat-like"/>
    <property type="match status" value="1"/>
</dbReference>
<gene>
    <name evidence="3" type="ORF">GE061_013386</name>
</gene>
<keyword evidence="2" id="KW-0677">Repeat</keyword>
<protein>
    <submittedName>
        <fullName evidence="3">Uncharacterized protein</fullName>
    </submittedName>
</protein>
<dbReference type="Pfam" id="PF00400">
    <property type="entry name" value="WD40"/>
    <property type="match status" value="4"/>
</dbReference>
<dbReference type="Gene3D" id="2.130.10.10">
    <property type="entry name" value="YVTN repeat-like/Quinoprotein amine dehydrogenase"/>
    <property type="match status" value="1"/>
</dbReference>
<dbReference type="EMBL" id="WIXP02000005">
    <property type="protein sequence ID" value="KAF6210282.1"/>
    <property type="molecule type" value="Genomic_DNA"/>
</dbReference>
<evidence type="ECO:0000313" key="3">
    <source>
        <dbReference type="EMBL" id="KAF6210282.1"/>
    </source>
</evidence>
<sequence length="350" mass="39575">MMANLESRGTISSKFGDSMNGRNEVKLSFNTSETISSVRFSPNSNQYLLISSWDSHVTLFDIHANRVKTSYDHDGCPILDSCFQDRAHSFSGSIDGKIRMYDFYTYIQTVIGEHEKAVKATEFARDSGLLLTGSWDSTVKIWDPRSKPCVRTLTQPDKVYALALIGDGEKFIVGTAGRKVAVWDMRNPSYILQRRESSLKYQTRCIKAFPNKQGFVLSSIEGRVAFEYLDSSPDVQRKKYAFKCHRIKDDGLEKIYPVNTLSFHPKYNTFASGGSDGFVNIWDGYNKKRLCQFHRYPMSITSVNFSVDGSHLAIACSPLIQEDELGDKPIEGSIYLRSVTDHETKPKTLV</sequence>
<dbReference type="InterPro" id="IPR020472">
    <property type="entry name" value="WD40_PAC1"/>
</dbReference>
<dbReference type="SMART" id="SM00320">
    <property type="entry name" value="WD40"/>
    <property type="match status" value="5"/>
</dbReference>
<keyword evidence="1" id="KW-0853">WD repeat</keyword>
<organism evidence="3 4">
    <name type="scientific">Apolygus lucorum</name>
    <name type="common">Small green plant bug</name>
    <name type="synonym">Lygocoris lucorum</name>
    <dbReference type="NCBI Taxonomy" id="248454"/>
    <lineage>
        <taxon>Eukaryota</taxon>
        <taxon>Metazoa</taxon>
        <taxon>Ecdysozoa</taxon>
        <taxon>Arthropoda</taxon>
        <taxon>Hexapoda</taxon>
        <taxon>Insecta</taxon>
        <taxon>Pterygota</taxon>
        <taxon>Neoptera</taxon>
        <taxon>Paraneoptera</taxon>
        <taxon>Hemiptera</taxon>
        <taxon>Heteroptera</taxon>
        <taxon>Panheteroptera</taxon>
        <taxon>Cimicomorpha</taxon>
        <taxon>Miridae</taxon>
        <taxon>Mirini</taxon>
        <taxon>Apolygus</taxon>
    </lineage>
</organism>
<evidence type="ECO:0000256" key="2">
    <source>
        <dbReference type="ARBA" id="ARBA00022737"/>
    </source>
</evidence>
<dbReference type="OrthoDB" id="10262475at2759"/>